<reference evidence="2 3" key="1">
    <citation type="submission" date="2021-12" db="EMBL/GenBank/DDBJ databases">
        <title>Discovery of the Pendulisporaceae a myxobacterial family with distinct sporulation behavior and unique specialized metabolism.</title>
        <authorList>
            <person name="Garcia R."/>
            <person name="Popoff A."/>
            <person name="Bader C.D."/>
            <person name="Loehr J."/>
            <person name="Walesch S."/>
            <person name="Walt C."/>
            <person name="Boldt J."/>
            <person name="Bunk B."/>
            <person name="Haeckl F.J.F.P.J."/>
            <person name="Gunesch A.P."/>
            <person name="Birkelbach J."/>
            <person name="Nuebel U."/>
            <person name="Pietschmann T."/>
            <person name="Bach T."/>
            <person name="Mueller R."/>
        </authorList>
    </citation>
    <scope>NUCLEOTIDE SEQUENCE [LARGE SCALE GENOMIC DNA]</scope>
    <source>
        <strain evidence="2 3">MSr11954</strain>
    </source>
</reference>
<keyword evidence="1" id="KW-1133">Transmembrane helix</keyword>
<evidence type="ECO:0000313" key="2">
    <source>
        <dbReference type="EMBL" id="WXB19565.1"/>
    </source>
</evidence>
<dbReference type="EMBL" id="CP089984">
    <property type="protein sequence ID" value="WXB19565.1"/>
    <property type="molecule type" value="Genomic_DNA"/>
</dbReference>
<dbReference type="RefSeq" id="WP_394829172.1">
    <property type="nucleotide sequence ID" value="NZ_CP089984.1"/>
</dbReference>
<evidence type="ECO:0000313" key="3">
    <source>
        <dbReference type="Proteomes" id="UP001370348"/>
    </source>
</evidence>
<organism evidence="2 3">
    <name type="scientific">Pendulispora albinea</name>
    <dbReference type="NCBI Taxonomy" id="2741071"/>
    <lineage>
        <taxon>Bacteria</taxon>
        <taxon>Pseudomonadati</taxon>
        <taxon>Myxococcota</taxon>
        <taxon>Myxococcia</taxon>
        <taxon>Myxococcales</taxon>
        <taxon>Sorangiineae</taxon>
        <taxon>Pendulisporaceae</taxon>
        <taxon>Pendulispora</taxon>
    </lineage>
</organism>
<proteinExistence type="predicted"/>
<gene>
    <name evidence="2" type="ORF">LZC94_20355</name>
</gene>
<keyword evidence="3" id="KW-1185">Reference proteome</keyword>
<protein>
    <submittedName>
        <fullName evidence="2">Uncharacterized protein</fullName>
    </submittedName>
</protein>
<evidence type="ECO:0000256" key="1">
    <source>
        <dbReference type="SAM" id="Phobius"/>
    </source>
</evidence>
<name>A0ABZ2MAP2_9BACT</name>
<feature type="transmembrane region" description="Helical" evidence="1">
    <location>
        <begin position="20"/>
        <end position="40"/>
    </location>
</feature>
<dbReference type="Proteomes" id="UP001370348">
    <property type="component" value="Chromosome"/>
</dbReference>
<keyword evidence="1" id="KW-0472">Membrane</keyword>
<keyword evidence="1" id="KW-0812">Transmembrane</keyword>
<accession>A0ABZ2MAP2</accession>
<sequence>MQIDVPSQPASSLKAFGLQYVMIVLGILTALGTEQVVLTLRHQSSGEAAQHEIEAELRANLEDIRSTVRSNIERHKPMYALRDELAREIQAGTPNATIQERIITPSKGSLTLRLSLATFRHEAWDVSVANQSVAYIAAPVLHQYAAVYADQRDYHGIIYANAHALVSSSRYTDVKTDVDIGNVVPQELLRVLNQHLFAVELTQGNLRGLEAKLAKVLSVPSEFDVGTTPAARAAAAR</sequence>